<dbReference type="SUPFAM" id="SSF57756">
    <property type="entry name" value="Retrovirus zinc finger-like domains"/>
    <property type="match status" value="1"/>
</dbReference>
<sequence length="254" mass="28407">MIPSFYRLRGLVLDFVSSERDLGQFKKEIELVPPAAMFYINFKLDRSMCPDLEDFGLSKYKQDLKQVTPEGIFLQGGDGSQCILVLYANVYGSSGSLGREDPIINSCHQGSEVVYAPCLQESSLQDWIAVEVSRVVHEELPNIIERVTGRVTARFQDQTATLQAVGRVVGVNRKQEIGLDVHLGKRCGWKGHKRQECTLEEELCHRCHQPGHIKANCPRIRVKAAPVSLQILRLGGIVQVPSPMVPQEVKIEAQ</sequence>
<protein>
    <recommendedName>
        <fullName evidence="2">CCHC-type domain-containing protein</fullName>
    </recommendedName>
</protein>
<dbReference type="Gene3D" id="4.10.60.10">
    <property type="entry name" value="Zinc finger, CCHC-type"/>
    <property type="match status" value="1"/>
</dbReference>
<keyword evidence="1" id="KW-0479">Metal-binding</keyword>
<evidence type="ECO:0000259" key="2">
    <source>
        <dbReference type="PROSITE" id="PS50158"/>
    </source>
</evidence>
<dbReference type="InterPro" id="IPR036875">
    <property type="entry name" value="Znf_CCHC_sf"/>
</dbReference>
<gene>
    <name evidence="3" type="ORF">LSALG_LOCUS35027</name>
</gene>
<reference evidence="3" key="1">
    <citation type="submission" date="2023-04" db="EMBL/GenBank/DDBJ databases">
        <authorList>
            <person name="Vijverberg K."/>
            <person name="Xiong W."/>
            <person name="Schranz E."/>
        </authorList>
    </citation>
    <scope>NUCLEOTIDE SEQUENCE</scope>
</reference>
<dbReference type="SMART" id="SM00343">
    <property type="entry name" value="ZnF_C2HC"/>
    <property type="match status" value="2"/>
</dbReference>
<organism evidence="3 4">
    <name type="scientific">Lactuca saligna</name>
    <name type="common">Willowleaf lettuce</name>
    <dbReference type="NCBI Taxonomy" id="75948"/>
    <lineage>
        <taxon>Eukaryota</taxon>
        <taxon>Viridiplantae</taxon>
        <taxon>Streptophyta</taxon>
        <taxon>Embryophyta</taxon>
        <taxon>Tracheophyta</taxon>
        <taxon>Spermatophyta</taxon>
        <taxon>Magnoliopsida</taxon>
        <taxon>eudicotyledons</taxon>
        <taxon>Gunneridae</taxon>
        <taxon>Pentapetalae</taxon>
        <taxon>asterids</taxon>
        <taxon>campanulids</taxon>
        <taxon>Asterales</taxon>
        <taxon>Asteraceae</taxon>
        <taxon>Cichorioideae</taxon>
        <taxon>Cichorieae</taxon>
        <taxon>Lactucinae</taxon>
        <taxon>Lactuca</taxon>
    </lineage>
</organism>
<evidence type="ECO:0000313" key="4">
    <source>
        <dbReference type="Proteomes" id="UP001177003"/>
    </source>
</evidence>
<dbReference type="AlphaFoldDB" id="A0AA35ZNT3"/>
<dbReference type="GO" id="GO:0003676">
    <property type="term" value="F:nucleic acid binding"/>
    <property type="evidence" value="ECO:0007669"/>
    <property type="project" value="InterPro"/>
</dbReference>
<dbReference type="InterPro" id="IPR001878">
    <property type="entry name" value="Znf_CCHC"/>
</dbReference>
<dbReference type="PROSITE" id="PS50158">
    <property type="entry name" value="ZF_CCHC"/>
    <property type="match status" value="1"/>
</dbReference>
<feature type="domain" description="CCHC-type" evidence="2">
    <location>
        <begin position="204"/>
        <end position="219"/>
    </location>
</feature>
<evidence type="ECO:0000256" key="1">
    <source>
        <dbReference type="PROSITE-ProRule" id="PRU00047"/>
    </source>
</evidence>
<proteinExistence type="predicted"/>
<keyword evidence="1" id="KW-0862">Zinc</keyword>
<dbReference type="EMBL" id="OX465084">
    <property type="protein sequence ID" value="CAI9296135.1"/>
    <property type="molecule type" value="Genomic_DNA"/>
</dbReference>
<dbReference type="Proteomes" id="UP001177003">
    <property type="component" value="Chromosome 8"/>
</dbReference>
<name>A0AA35ZNT3_LACSI</name>
<accession>A0AA35ZNT3</accession>
<dbReference type="GO" id="GO:0008270">
    <property type="term" value="F:zinc ion binding"/>
    <property type="evidence" value="ECO:0007669"/>
    <property type="project" value="UniProtKB-KW"/>
</dbReference>
<keyword evidence="1" id="KW-0863">Zinc-finger</keyword>
<keyword evidence="4" id="KW-1185">Reference proteome</keyword>
<evidence type="ECO:0000313" key="3">
    <source>
        <dbReference type="EMBL" id="CAI9296135.1"/>
    </source>
</evidence>